<evidence type="ECO:0000313" key="8">
    <source>
        <dbReference type="EMBL" id="MBU3078555.1"/>
    </source>
</evidence>
<protein>
    <recommendedName>
        <fullName evidence="4">Tryptophan 2-monooxygenase</fullName>
        <ecNumber evidence="3">1.13.12.3</ecNumber>
    </recommendedName>
</protein>
<comment type="catalytic activity">
    <reaction evidence="6">
        <text>L-tryptophan + O2 = indole-3-acetamide + CO2 + H2O</text>
        <dbReference type="Rhea" id="RHEA:16165"/>
        <dbReference type="ChEBI" id="CHEBI:15377"/>
        <dbReference type="ChEBI" id="CHEBI:15379"/>
        <dbReference type="ChEBI" id="CHEBI:16031"/>
        <dbReference type="ChEBI" id="CHEBI:16526"/>
        <dbReference type="ChEBI" id="CHEBI:57912"/>
        <dbReference type="EC" id="1.13.12.3"/>
    </reaction>
</comment>
<dbReference type="PANTHER" id="PTHR10742:SF342">
    <property type="entry name" value="AMINE OXIDASE"/>
    <property type="match status" value="1"/>
</dbReference>
<dbReference type="PANTHER" id="PTHR10742">
    <property type="entry name" value="FLAVIN MONOAMINE OXIDASE"/>
    <property type="match status" value="1"/>
</dbReference>
<dbReference type="PROSITE" id="PS51318">
    <property type="entry name" value="TAT"/>
    <property type="match status" value="1"/>
</dbReference>
<sequence length="534" mass="58527">MSVIADDATQSMSRRELMTLVGKVAGTAAMYQMMSSLALAANSTFDKRFSLSGAPKGASVLILGAGLAGMVAAYELQKAGYKVQILEYNNRTGGRNWSLYGGDTYTELGGITQHVQFDKGLYLNPGPWRLPYNHQGILHYCQMLGVKLESFNQANYAAYIHSQNAFGGKPQRYRTVKADFEGAVAELLSKSLQQSQLDQAVTKEDREILLQALRNWGALDQNYRYVKGRASSSRRGFDHWPGGGLDGEPTYSEPVALSDILKSGLWGEIAANDGIPEQPTLFQPVGGMGVIGRKFGELLKNVIRLNSKVVEIKQDETGVTATYVDTVKGGPPQTARGDWCVCTIPASILSQIPMNVSPAMQQAIYAIPYGASCKVGLQMKRRFWEEDEDIYGGITYTDQMNAIIAYPNTDYFSKGKGVLLGAYTFGPNASIFTSMTPQERINAAVQMGANIHPQYRTEFETGVAVAWHRVPWTLGCQGTWSEDARATHYKNICQIDGRIVLAGEHVSMIPAWQEGAVTSSIDAITRLHQRITKG</sequence>
<dbReference type="InterPro" id="IPR006311">
    <property type="entry name" value="TAT_signal"/>
</dbReference>
<evidence type="ECO:0000256" key="6">
    <source>
        <dbReference type="ARBA" id="ARBA00047321"/>
    </source>
</evidence>
<feature type="domain" description="Amine oxidase" evidence="7">
    <location>
        <begin position="67"/>
        <end position="523"/>
    </location>
</feature>
<evidence type="ECO:0000313" key="9">
    <source>
        <dbReference type="Proteomes" id="UP000776276"/>
    </source>
</evidence>
<dbReference type="InterPro" id="IPR002937">
    <property type="entry name" value="Amino_oxidase"/>
</dbReference>
<comment type="caution">
    <text evidence="8">The sequence shown here is derived from an EMBL/GenBank/DDBJ whole genome shotgun (WGS) entry which is preliminary data.</text>
</comment>
<evidence type="ECO:0000256" key="5">
    <source>
        <dbReference type="ARBA" id="ARBA00023070"/>
    </source>
</evidence>
<reference evidence="8 9" key="1">
    <citation type="submission" date="2021-06" db="EMBL/GenBank/DDBJ databases">
        <title>Sphingomonas sp. XMGL2, whole genome shotgun sequencing project.</title>
        <authorList>
            <person name="Zhao G."/>
            <person name="Shen L."/>
        </authorList>
    </citation>
    <scope>NUCLEOTIDE SEQUENCE [LARGE SCALE GENOMIC DNA]</scope>
    <source>
        <strain evidence="8 9">XMGL2</strain>
    </source>
</reference>
<keyword evidence="9" id="KW-1185">Reference proteome</keyword>
<comment type="similarity">
    <text evidence="2">Belongs to the tryptophan 2-monooxygenase family.</text>
</comment>
<evidence type="ECO:0000256" key="2">
    <source>
        <dbReference type="ARBA" id="ARBA00005833"/>
    </source>
</evidence>
<accession>A0ABS6BJT8</accession>
<proteinExistence type="inferred from homology"/>
<organism evidence="8 9">
    <name type="scientific">Sphingomonas quercus</name>
    <dbReference type="NCBI Taxonomy" id="2842451"/>
    <lineage>
        <taxon>Bacteria</taxon>
        <taxon>Pseudomonadati</taxon>
        <taxon>Pseudomonadota</taxon>
        <taxon>Alphaproteobacteria</taxon>
        <taxon>Sphingomonadales</taxon>
        <taxon>Sphingomonadaceae</taxon>
        <taxon>Sphingomonas</taxon>
    </lineage>
</organism>
<evidence type="ECO:0000256" key="1">
    <source>
        <dbReference type="ARBA" id="ARBA00004814"/>
    </source>
</evidence>
<evidence type="ECO:0000256" key="4">
    <source>
        <dbReference type="ARBA" id="ARBA00017871"/>
    </source>
</evidence>
<dbReference type="EMBL" id="JAHKRT010000006">
    <property type="protein sequence ID" value="MBU3078555.1"/>
    <property type="molecule type" value="Genomic_DNA"/>
</dbReference>
<dbReference type="Proteomes" id="UP000776276">
    <property type="component" value="Unassembled WGS sequence"/>
</dbReference>
<evidence type="ECO:0000256" key="3">
    <source>
        <dbReference type="ARBA" id="ARBA00012535"/>
    </source>
</evidence>
<dbReference type="InterPro" id="IPR050281">
    <property type="entry name" value="Flavin_monoamine_oxidase"/>
</dbReference>
<gene>
    <name evidence="8" type="ORF">KOF26_11815</name>
</gene>
<evidence type="ECO:0000259" key="7">
    <source>
        <dbReference type="Pfam" id="PF01593"/>
    </source>
</evidence>
<keyword evidence="5" id="KW-0073">Auxin biosynthesis</keyword>
<name>A0ABS6BJT8_9SPHN</name>
<dbReference type="EC" id="1.13.12.3" evidence="3"/>
<comment type="pathway">
    <text evidence="1">Plant hormone metabolism; auxin biosynthesis.</text>
</comment>
<dbReference type="Pfam" id="PF01593">
    <property type="entry name" value="Amino_oxidase"/>
    <property type="match status" value="1"/>
</dbReference>